<dbReference type="RefSeq" id="WP_128635755.1">
    <property type="nucleotide sequence ID" value="NZ_RRCN01000002.1"/>
</dbReference>
<name>A0A3P3TC34_9BACL</name>
<accession>A0A3P3TC34</accession>
<dbReference type="EMBL" id="RRCN01000002">
    <property type="protein sequence ID" value="RRJ54668.1"/>
    <property type="molecule type" value="Genomic_DNA"/>
</dbReference>
<dbReference type="OrthoDB" id="2551081at2"/>
<reference evidence="1 2" key="1">
    <citation type="submission" date="2018-11" db="EMBL/GenBank/DDBJ databases">
        <title>Genome sequencing of Paenibacillus sp. KCOM 3021 (= ChDC PVNT-B20).</title>
        <authorList>
            <person name="Kook J.-K."/>
            <person name="Park S.-N."/>
            <person name="Lim Y.K."/>
        </authorList>
    </citation>
    <scope>NUCLEOTIDE SEQUENCE [LARGE SCALE GENOMIC DNA]</scope>
    <source>
        <strain evidence="1 2">KCOM 3021</strain>
    </source>
</reference>
<evidence type="ECO:0000313" key="2">
    <source>
        <dbReference type="Proteomes" id="UP000267017"/>
    </source>
</evidence>
<organism evidence="1 2">
    <name type="scientific">Paenibacillus oralis</name>
    <dbReference type="NCBI Taxonomy" id="2490856"/>
    <lineage>
        <taxon>Bacteria</taxon>
        <taxon>Bacillati</taxon>
        <taxon>Bacillota</taxon>
        <taxon>Bacilli</taxon>
        <taxon>Bacillales</taxon>
        <taxon>Paenibacillaceae</taxon>
        <taxon>Paenibacillus</taxon>
    </lineage>
</organism>
<dbReference type="Proteomes" id="UP000267017">
    <property type="component" value="Unassembled WGS sequence"/>
</dbReference>
<evidence type="ECO:0000313" key="1">
    <source>
        <dbReference type="EMBL" id="RRJ54668.1"/>
    </source>
</evidence>
<dbReference type="AlphaFoldDB" id="A0A3P3TC34"/>
<proteinExistence type="predicted"/>
<comment type="caution">
    <text evidence="1">The sequence shown here is derived from an EMBL/GenBank/DDBJ whole genome shotgun (WGS) entry which is preliminary data.</text>
</comment>
<protein>
    <submittedName>
        <fullName evidence="1">Uncharacterized protein</fullName>
    </submittedName>
</protein>
<gene>
    <name evidence="1" type="ORF">EHV15_34285</name>
</gene>
<sequence length="484" mass="56425">MLKYFVEKGEEWAHPILILRSIMRNMLYDANFREPIRKKRLKKLDSTDPLTKKDQSEGQITLMDLETRTCGRDGDLPYEPLCLDGKPANPDLACASFTLQGRIFLLKTVLYFQKQAGMELVTPEDIEYIKKVWKQEMGWVENEKDLTPEAVPYYGALVLDKEYQLNEAETTIPNLVVDPKYYALEETLQLKNRYKEVKDLVKHERLRVLNSTKDATPETLNFIFYVTTDFGGGEEEIYDVLNRAKVKTGHNIPFYWVPVVAREKNRNVFWNNVTFIVSRPDIKTSSDARSFVNSFIEAGCNHQEEVYNCEKHFWQMLKGKSTFEARKKLFMLGMHPNQLSEELKLFVGVNDEELMVAYAIKSSIGDGLSRMEAEKAKKLCCSSQYWDEVFWTLLYEFKTSESVKQYLIEKGYVPQVVPEAVKFYADINNLELFFGNKVRVHGMRDCLNSLLFLPDQHHKLPDFMKKALERYVHELQASRQKTPL</sequence>
<keyword evidence="2" id="KW-1185">Reference proteome</keyword>